<keyword evidence="4" id="KW-0560">Oxidoreductase</keyword>
<reference evidence="9 10" key="2">
    <citation type="submission" date="2022-06" db="EMBL/GenBank/DDBJ databases">
        <title>Genomic Encyclopedia of Type Strains, Phase I: the one thousand microbial genomes (KMG-I) project.</title>
        <authorList>
            <person name="Kyrpides N."/>
        </authorList>
    </citation>
    <scope>NUCLEOTIDE SEQUENCE [LARGE SCALE GENOMIC DNA]</scope>
    <source>
        <strain evidence="9 10">DSM 43889</strain>
    </source>
</reference>
<dbReference type="PROSITE" id="PS51404">
    <property type="entry name" value="DYP_PEROXIDASE"/>
    <property type="match status" value="1"/>
</dbReference>
<evidence type="ECO:0000256" key="7">
    <source>
        <dbReference type="SAM" id="MobiDB-lite"/>
    </source>
</evidence>
<evidence type="ECO:0000256" key="6">
    <source>
        <dbReference type="ARBA" id="ARBA00025737"/>
    </source>
</evidence>
<evidence type="ECO:0000256" key="3">
    <source>
        <dbReference type="ARBA" id="ARBA00022723"/>
    </source>
</evidence>
<comment type="cofactor">
    <cofactor evidence="1">
        <name>heme b</name>
        <dbReference type="ChEBI" id="CHEBI:60344"/>
    </cofactor>
</comment>
<dbReference type="Gene3D" id="3.20.70.20">
    <property type="match status" value="1"/>
</dbReference>
<dbReference type="PROSITE" id="PS51554">
    <property type="entry name" value="PFL"/>
    <property type="match status" value="1"/>
</dbReference>
<dbReference type="GO" id="GO:0004601">
    <property type="term" value="F:peroxidase activity"/>
    <property type="evidence" value="ECO:0007669"/>
    <property type="project" value="UniProtKB-KW"/>
</dbReference>
<name>A0ABT1JEN0_ACTCY</name>
<evidence type="ECO:0000256" key="4">
    <source>
        <dbReference type="ARBA" id="ARBA00023002"/>
    </source>
</evidence>
<protein>
    <submittedName>
        <fullName evidence="9">Dyp-type peroxidase family</fullName>
    </submittedName>
</protein>
<keyword evidence="3" id="KW-0479">Metal-binding</keyword>
<dbReference type="Pfam" id="PF02901">
    <property type="entry name" value="PFL-like"/>
    <property type="match status" value="1"/>
</dbReference>
<evidence type="ECO:0000259" key="8">
    <source>
        <dbReference type="PROSITE" id="PS51554"/>
    </source>
</evidence>
<feature type="compositionally biased region" description="Low complexity" evidence="7">
    <location>
        <begin position="1"/>
        <end position="14"/>
    </location>
</feature>
<dbReference type="InterPro" id="IPR004184">
    <property type="entry name" value="PFL_dom"/>
</dbReference>
<dbReference type="PANTHER" id="PTHR43641:SF2">
    <property type="entry name" value="DEHYDRATASE YBIW-RELATED"/>
    <property type="match status" value="1"/>
</dbReference>
<dbReference type="NCBIfam" id="TIGR01413">
    <property type="entry name" value="Dyp_perox_fam"/>
    <property type="match status" value="1"/>
</dbReference>
<comment type="similarity">
    <text evidence="6">Belongs to the DyP-type peroxidase family.</text>
</comment>
<dbReference type="Proteomes" id="UP000791080">
    <property type="component" value="Unassembled WGS sequence"/>
</dbReference>
<accession>A0ABT1JEN0</accession>
<dbReference type="RefSeq" id="WP_245588942.1">
    <property type="nucleotide sequence ID" value="NZ_AUBJ02000001.1"/>
</dbReference>
<organism evidence="9 10">
    <name type="scientific">Actinoalloteichus caeruleus DSM 43889</name>
    <dbReference type="NCBI Taxonomy" id="1120930"/>
    <lineage>
        <taxon>Bacteria</taxon>
        <taxon>Bacillati</taxon>
        <taxon>Actinomycetota</taxon>
        <taxon>Actinomycetes</taxon>
        <taxon>Pseudonocardiales</taxon>
        <taxon>Pseudonocardiaceae</taxon>
        <taxon>Actinoalloteichus</taxon>
        <taxon>Actinoalloteichus cyanogriseus</taxon>
    </lineage>
</organism>
<sequence length="1316" mass="145301">MPDSTTSTESTETTVPAPRNVPLARPVPPGDVLGGNEVWRHVQRGLVYPSPHALFATFWRAPEGTKITLALLRRVMSSLRDIIHSRFGDANTTAVVGVGFCLWNEICAAEGMEPPTGMRFDLPAKRKDGSPTSTVFERSGGTLVDSDADLWFHLKSDEEGHCDGVYQELERLLDEEGCVARHREQQRADTKATGEKKLGGKVLGCRFSENLNNPTDPVTLETHTIVGNEDPAYAGSSFVLAQRFAFNWEHILNMGPDQIEDLVGRTAEDIIVPTRDERSHIKCARAQDAQGDTMRILRLGLPYGRSDATTNNDLRFKGASLRDEQGVYFAGYARRAGILETIMDRQVGSHEGHMADRLLSTVHSNLGGVYFVPSATVLGLDLPDLDDLDEVGWDDFPGMDWSRLDRHFTERSTNGLMFYNHRDWLYQMSTAAGEDRDHYLPPTKRVLRLVAAAFSRWQDNWYFDRVQQEPEHLSYYLTRELGAEAAEEIMARPVMERMGWTVRLGLGSVFASEEYGFRGRRRDAEGNWVNGADTYHIEPLELIVGGMPTLGLGQGKYVIDYTRDDEKLANFFQNLGPASGVGHVVPGYEKLLRRGLGGLAEDVAALRDAAEDEDTRLFYTAVHLALEGVRAHCLAFAELAAATADALPATREVERANLAEVESRMRRLSTDAPETLLEAAQLIFTMHSCLHLIGEPTAIGRLDQLLQPFYESDIASGVLSPANEDEQAQEILDCLWVKLGGNVLWNRMFVDDHQPDGNMAMGGMAGNYPQGAANNQWVQQITVGGTVANDSPGSGDPAYNRMTMLCLRAARRLPLNAPCLSLRVRRDMPAEYAEEAAKALLSGGAHPILINDEKVIPGLVRSGEEIGDGPDTGEYTPVRERAGDSWSSEVPLEVARDYACDGCYEPQFVGKNWFTLGGLNTLQLLEATLNRGKSWLTAGPMWFRGQRVSFTSPKPNDIGSFEEVLDIFFRHLSWSYAKQVDGQLGVYGKMSAVCPSPLLSVFVDDCLEKGMDYYAGGARYNVIGPCFTALPNTINSLWAVRKLVFDETTAVTSLPELVEALMCDWGESMVEPFVSTLAGEGRIAARAERFRDLRAAALALPRYGRGDQEVDAFGDEFLQRVSATVMSTLTDPAQPTARTLVELAERYGSPEHPFGIQLQPGVGTFENYLEFGAMCGASAEGRRAGEPLATDLSPTPSPADRPVDHQEADFLTTLRGMTGAGSESFWDIAPTDYNIREDFGLDALTRVIREFASGEGSNLLTVTCANPETFEGACRDPEKYDVVRVRMGGWSEFFISMFPAHQRTHQRRPISVMTEG</sequence>
<feature type="region of interest" description="Disordered" evidence="7">
    <location>
        <begin position="863"/>
        <end position="882"/>
    </location>
</feature>
<gene>
    <name evidence="9" type="ORF">G443_001227</name>
</gene>
<evidence type="ECO:0000256" key="5">
    <source>
        <dbReference type="ARBA" id="ARBA00023004"/>
    </source>
</evidence>
<evidence type="ECO:0000313" key="9">
    <source>
        <dbReference type="EMBL" id="MCP2330957.1"/>
    </source>
</evidence>
<dbReference type="SUPFAM" id="SSF54909">
    <property type="entry name" value="Dimeric alpha+beta barrel"/>
    <property type="match status" value="1"/>
</dbReference>
<dbReference type="Pfam" id="PF20628">
    <property type="entry name" value="Dyp_perox_C"/>
    <property type="match status" value="1"/>
</dbReference>
<evidence type="ECO:0000256" key="1">
    <source>
        <dbReference type="ARBA" id="ARBA00001970"/>
    </source>
</evidence>
<dbReference type="InterPro" id="IPR011008">
    <property type="entry name" value="Dimeric_a/b-barrel"/>
</dbReference>
<feature type="region of interest" description="Disordered" evidence="7">
    <location>
        <begin position="1"/>
        <end position="25"/>
    </location>
</feature>
<dbReference type="InterPro" id="IPR006314">
    <property type="entry name" value="Dyp_peroxidase"/>
</dbReference>
<feature type="domain" description="PFL" evidence="8">
    <location>
        <begin position="452"/>
        <end position="1183"/>
    </location>
</feature>
<evidence type="ECO:0000313" key="10">
    <source>
        <dbReference type="Proteomes" id="UP000791080"/>
    </source>
</evidence>
<evidence type="ECO:0000256" key="2">
    <source>
        <dbReference type="ARBA" id="ARBA00022559"/>
    </source>
</evidence>
<proteinExistence type="inferred from homology"/>
<dbReference type="EMBL" id="AUBJ02000001">
    <property type="protein sequence ID" value="MCP2330957.1"/>
    <property type="molecule type" value="Genomic_DNA"/>
</dbReference>
<dbReference type="InterPro" id="IPR048328">
    <property type="entry name" value="Dyp_perox_C"/>
</dbReference>
<dbReference type="SUPFAM" id="SSF51998">
    <property type="entry name" value="PFL-like glycyl radical enzymes"/>
    <property type="match status" value="1"/>
</dbReference>
<keyword evidence="10" id="KW-1185">Reference proteome</keyword>
<reference evidence="9 10" key="1">
    <citation type="submission" date="2013-07" db="EMBL/GenBank/DDBJ databases">
        <authorList>
            <consortium name="DOE Joint Genome Institute"/>
            <person name="Reeve W."/>
            <person name="Huntemann M."/>
            <person name="Han J."/>
            <person name="Chen A."/>
            <person name="Kyrpides N."/>
            <person name="Mavromatis K."/>
            <person name="Markowitz V."/>
            <person name="Palaniappan K."/>
            <person name="Ivanova N."/>
            <person name="Schaumberg A."/>
            <person name="Pati A."/>
            <person name="Liolios K."/>
            <person name="Nordberg H.P."/>
            <person name="Cantor M.N."/>
            <person name="Hua S.X."/>
            <person name="Woyke T."/>
        </authorList>
    </citation>
    <scope>NUCLEOTIDE SEQUENCE [LARGE SCALE GENOMIC DNA]</scope>
    <source>
        <strain evidence="9 10">DSM 43889</strain>
    </source>
</reference>
<keyword evidence="5" id="KW-0408">Iron</keyword>
<comment type="caution">
    <text evidence="9">The sequence shown here is derived from an EMBL/GenBank/DDBJ whole genome shotgun (WGS) entry which is preliminary data.</text>
</comment>
<dbReference type="InterPro" id="IPR051215">
    <property type="entry name" value="GRE"/>
</dbReference>
<keyword evidence="2 9" id="KW-0575">Peroxidase</keyword>
<dbReference type="PANTHER" id="PTHR43641">
    <property type="entry name" value="FORMATE ACETYLTRANSFERASE 3-RELATED"/>
    <property type="match status" value="1"/>
</dbReference>